<evidence type="ECO:0000313" key="1">
    <source>
        <dbReference type="EMBL" id="KKN13585.1"/>
    </source>
</evidence>
<dbReference type="Gene3D" id="3.20.20.140">
    <property type="entry name" value="Metal-dependent hydrolases"/>
    <property type="match status" value="1"/>
</dbReference>
<protein>
    <recommendedName>
        <fullName evidence="2">Peptidase M19</fullName>
    </recommendedName>
</protein>
<evidence type="ECO:0008006" key="2">
    <source>
        <dbReference type="Google" id="ProtNLM"/>
    </source>
</evidence>
<dbReference type="PANTHER" id="PTHR10443:SF12">
    <property type="entry name" value="DIPEPTIDASE"/>
    <property type="match status" value="1"/>
</dbReference>
<comment type="caution">
    <text evidence="1">The sequence shown here is derived from an EMBL/GenBank/DDBJ whole genome shotgun (WGS) entry which is preliminary data.</text>
</comment>
<proteinExistence type="predicted"/>
<name>A0A0F9N222_9ZZZZ</name>
<accession>A0A0F9N222</accession>
<reference evidence="1" key="1">
    <citation type="journal article" date="2015" name="Nature">
        <title>Complex archaea that bridge the gap between prokaryotes and eukaryotes.</title>
        <authorList>
            <person name="Spang A."/>
            <person name="Saw J.H."/>
            <person name="Jorgensen S.L."/>
            <person name="Zaremba-Niedzwiedzka K."/>
            <person name="Martijn J."/>
            <person name="Lind A.E."/>
            <person name="van Eijk R."/>
            <person name="Schleper C."/>
            <person name="Guy L."/>
            <person name="Ettema T.J."/>
        </authorList>
    </citation>
    <scope>NUCLEOTIDE SEQUENCE</scope>
</reference>
<organism evidence="1">
    <name type="scientific">marine sediment metagenome</name>
    <dbReference type="NCBI Taxonomy" id="412755"/>
    <lineage>
        <taxon>unclassified sequences</taxon>
        <taxon>metagenomes</taxon>
        <taxon>ecological metagenomes</taxon>
    </lineage>
</organism>
<gene>
    <name evidence="1" type="ORF">LCGC14_1004950</name>
</gene>
<sequence length="335" mass="37699">MTYRIDCLQYANWSEKIFRQMREGGVDAVHVTIAYHENFRETVLNIEQWNRWFEQFPELIFQGRTGADVRRAKTEGRTAIFFGFQNPSPIEDDIGLVEIVHTLGARFMQLSYNNQSLLATGCYEAEDPGLTRMGREVIDEMNRVGLVVDMSHSADRSTLEAIEHSARPIAITHANPAFWAPARRNKPDDVIRALAETGGMLGFSLYPHHLKDKSDCTLQSFCEMVAQTADMVGPDVLGIGSDLCQDHPNSVVDWMRMGRWTKKVDYGEGSAAAPGFPDMPTWFTDNRDFSNLEAGLRSVGFDAAEVAGIMGENWLRFFDASFGPAREVRECRAAE</sequence>
<dbReference type="GO" id="GO:0006508">
    <property type="term" value="P:proteolysis"/>
    <property type="evidence" value="ECO:0007669"/>
    <property type="project" value="InterPro"/>
</dbReference>
<dbReference type="EMBL" id="LAZR01003907">
    <property type="protein sequence ID" value="KKN13585.1"/>
    <property type="molecule type" value="Genomic_DNA"/>
</dbReference>
<dbReference type="PANTHER" id="PTHR10443">
    <property type="entry name" value="MICROSOMAL DIPEPTIDASE"/>
    <property type="match status" value="1"/>
</dbReference>
<dbReference type="Pfam" id="PF01244">
    <property type="entry name" value="Peptidase_M19"/>
    <property type="match status" value="1"/>
</dbReference>
<dbReference type="InterPro" id="IPR032466">
    <property type="entry name" value="Metal_Hydrolase"/>
</dbReference>
<dbReference type="SUPFAM" id="SSF51556">
    <property type="entry name" value="Metallo-dependent hydrolases"/>
    <property type="match status" value="1"/>
</dbReference>
<dbReference type="AlphaFoldDB" id="A0A0F9N222"/>
<dbReference type="GO" id="GO:0070573">
    <property type="term" value="F:metallodipeptidase activity"/>
    <property type="evidence" value="ECO:0007669"/>
    <property type="project" value="InterPro"/>
</dbReference>
<dbReference type="PROSITE" id="PS51365">
    <property type="entry name" value="RENAL_DIPEPTIDASE_2"/>
    <property type="match status" value="1"/>
</dbReference>
<dbReference type="InterPro" id="IPR008257">
    <property type="entry name" value="Pept_M19"/>
</dbReference>